<keyword evidence="2" id="KW-1185">Reference proteome</keyword>
<dbReference type="AlphaFoldDB" id="A0A9W7L4M3"/>
<comment type="caution">
    <text evidence="1">The sequence shown here is derived from an EMBL/GenBank/DDBJ whole genome shotgun (WGS) entry which is preliminary data.</text>
</comment>
<name>A0A9W7L4M3_9STRA</name>
<organism evidence="1 2">
    <name type="scientific">Triparma columacea</name>
    <dbReference type="NCBI Taxonomy" id="722753"/>
    <lineage>
        <taxon>Eukaryota</taxon>
        <taxon>Sar</taxon>
        <taxon>Stramenopiles</taxon>
        <taxon>Ochrophyta</taxon>
        <taxon>Bolidophyceae</taxon>
        <taxon>Parmales</taxon>
        <taxon>Triparmaceae</taxon>
        <taxon>Triparma</taxon>
    </lineage>
</organism>
<protein>
    <submittedName>
        <fullName evidence="1">Uncharacterized protein</fullName>
    </submittedName>
</protein>
<reference evidence="2" key="1">
    <citation type="journal article" date="2023" name="Commun. Biol.">
        <title>Genome analysis of Parmales, the sister group of diatoms, reveals the evolutionary specialization of diatoms from phago-mixotrophs to photoautotrophs.</title>
        <authorList>
            <person name="Ban H."/>
            <person name="Sato S."/>
            <person name="Yoshikawa S."/>
            <person name="Yamada K."/>
            <person name="Nakamura Y."/>
            <person name="Ichinomiya M."/>
            <person name="Sato N."/>
            <person name="Blanc-Mathieu R."/>
            <person name="Endo H."/>
            <person name="Kuwata A."/>
            <person name="Ogata H."/>
        </authorList>
    </citation>
    <scope>NUCLEOTIDE SEQUENCE [LARGE SCALE GENOMIC DNA]</scope>
</reference>
<proteinExistence type="predicted"/>
<accession>A0A9W7L4M3</accession>
<dbReference type="EMBL" id="BRYA01000661">
    <property type="protein sequence ID" value="GMI28330.1"/>
    <property type="molecule type" value="Genomic_DNA"/>
</dbReference>
<sequence length="110" mass="11874">MTGVGEITIPYPPPSPPCVKLYKKLSSSFANVGSTLSLKVTGSRLNNAFIAYYKCEAKGLGCGVEVKEHEGCYRSVMGMGTFGGRNDCEKELRRMKECVDGGRKGKSKEG</sequence>
<evidence type="ECO:0000313" key="1">
    <source>
        <dbReference type="EMBL" id="GMI28330.1"/>
    </source>
</evidence>
<dbReference type="Proteomes" id="UP001165065">
    <property type="component" value="Unassembled WGS sequence"/>
</dbReference>
<evidence type="ECO:0000313" key="2">
    <source>
        <dbReference type="Proteomes" id="UP001165065"/>
    </source>
</evidence>
<gene>
    <name evidence="1" type="ORF">TrCOL_g13068</name>
</gene>